<dbReference type="InterPro" id="IPR050743">
    <property type="entry name" value="2-oxoacid_DH_E2_comp"/>
</dbReference>
<feature type="domain" description="Peripheral subunit-binding (PSBD)" evidence="8">
    <location>
        <begin position="118"/>
        <end position="155"/>
    </location>
</feature>
<keyword evidence="5" id="KW-0012">Acyltransferase</keyword>
<accession>A0A0F9MHX5</accession>
<comment type="cofactor">
    <cofactor evidence="1">
        <name>(R)-lipoate</name>
        <dbReference type="ChEBI" id="CHEBI:83088"/>
    </cofactor>
</comment>
<reference evidence="9" key="1">
    <citation type="journal article" date="2015" name="Nature">
        <title>Complex archaea that bridge the gap between prokaryotes and eukaryotes.</title>
        <authorList>
            <person name="Spang A."/>
            <person name="Saw J.H."/>
            <person name="Jorgensen S.L."/>
            <person name="Zaremba-Niedzwiedzka K."/>
            <person name="Martijn J."/>
            <person name="Lind A.E."/>
            <person name="van Eijk R."/>
            <person name="Schleper C."/>
            <person name="Guy L."/>
            <person name="Ettema T.J."/>
        </authorList>
    </citation>
    <scope>NUCLEOTIDE SEQUENCE</scope>
</reference>
<evidence type="ECO:0000256" key="5">
    <source>
        <dbReference type="ARBA" id="ARBA00023315"/>
    </source>
</evidence>
<organism evidence="9">
    <name type="scientific">marine sediment metagenome</name>
    <dbReference type="NCBI Taxonomy" id="412755"/>
    <lineage>
        <taxon>unclassified sequences</taxon>
        <taxon>metagenomes</taxon>
        <taxon>ecological metagenomes</taxon>
    </lineage>
</organism>
<dbReference type="AlphaFoldDB" id="A0A0F9MHX5"/>
<gene>
    <name evidence="9" type="ORF">LCGC14_1153830</name>
</gene>
<dbReference type="Gene3D" id="2.40.50.100">
    <property type="match status" value="1"/>
</dbReference>
<feature type="region of interest" description="Disordered" evidence="6">
    <location>
        <begin position="86"/>
        <end position="105"/>
    </location>
</feature>
<dbReference type="PANTHER" id="PTHR43178">
    <property type="entry name" value="DIHYDROLIPOAMIDE ACETYLTRANSFERASE COMPONENT OF PYRUVATE DEHYDROGENASE COMPLEX"/>
    <property type="match status" value="1"/>
</dbReference>
<protein>
    <recommendedName>
        <fullName evidence="10">Dihydrolipoamide acetyltransferase component of pyruvate dehydrogenase complex</fullName>
    </recommendedName>
</protein>
<dbReference type="GO" id="GO:0005739">
    <property type="term" value="C:mitochondrion"/>
    <property type="evidence" value="ECO:0007669"/>
    <property type="project" value="TreeGrafter"/>
</dbReference>
<dbReference type="InterPro" id="IPR001078">
    <property type="entry name" value="2-oxoacid_DH_actylTfrase"/>
</dbReference>
<evidence type="ECO:0000313" key="9">
    <source>
        <dbReference type="EMBL" id="KKM98846.1"/>
    </source>
</evidence>
<dbReference type="InterPro" id="IPR003016">
    <property type="entry name" value="2-oxoA_DH_lipoyl-BS"/>
</dbReference>
<name>A0A0F9MHX5_9ZZZZ</name>
<dbReference type="SUPFAM" id="SSF51230">
    <property type="entry name" value="Single hybrid motif"/>
    <property type="match status" value="1"/>
</dbReference>
<proteinExistence type="inferred from homology"/>
<evidence type="ECO:0000256" key="6">
    <source>
        <dbReference type="SAM" id="MobiDB-lite"/>
    </source>
</evidence>
<dbReference type="SUPFAM" id="SSF47005">
    <property type="entry name" value="Peripheral subunit-binding domain of 2-oxo acid dehydrogenase complex"/>
    <property type="match status" value="1"/>
</dbReference>
<dbReference type="Pfam" id="PF02817">
    <property type="entry name" value="E3_binding"/>
    <property type="match status" value="1"/>
</dbReference>
<dbReference type="Pfam" id="PF00364">
    <property type="entry name" value="Biotin_lipoyl"/>
    <property type="match status" value="1"/>
</dbReference>
<keyword evidence="4" id="KW-0450">Lipoyl</keyword>
<dbReference type="Gene3D" id="3.30.559.10">
    <property type="entry name" value="Chloramphenicol acetyltransferase-like domain"/>
    <property type="match status" value="1"/>
</dbReference>
<dbReference type="SUPFAM" id="SSF52777">
    <property type="entry name" value="CoA-dependent acyltransferases"/>
    <property type="match status" value="1"/>
</dbReference>
<dbReference type="Pfam" id="PF00198">
    <property type="entry name" value="2-oxoacid_dh"/>
    <property type="match status" value="1"/>
</dbReference>
<dbReference type="GO" id="GO:0031405">
    <property type="term" value="F:lipoic acid binding"/>
    <property type="evidence" value="ECO:0007669"/>
    <property type="project" value="TreeGrafter"/>
</dbReference>
<comment type="similarity">
    <text evidence="2">Belongs to the 2-oxoacid dehydrogenase family.</text>
</comment>
<dbReference type="Gene3D" id="4.10.320.10">
    <property type="entry name" value="E3-binding domain"/>
    <property type="match status" value="1"/>
</dbReference>
<dbReference type="PROSITE" id="PS50968">
    <property type="entry name" value="BIOTINYL_LIPOYL"/>
    <property type="match status" value="1"/>
</dbReference>
<evidence type="ECO:0000256" key="2">
    <source>
        <dbReference type="ARBA" id="ARBA00007317"/>
    </source>
</evidence>
<dbReference type="InterPro" id="IPR000089">
    <property type="entry name" value="Biotin_lipoyl"/>
</dbReference>
<dbReference type="InterPro" id="IPR023213">
    <property type="entry name" value="CAT-like_dom_sf"/>
</dbReference>
<evidence type="ECO:0000256" key="4">
    <source>
        <dbReference type="ARBA" id="ARBA00022823"/>
    </source>
</evidence>
<feature type="compositionally biased region" description="Basic and acidic residues" evidence="6">
    <location>
        <begin position="87"/>
        <end position="101"/>
    </location>
</feature>
<evidence type="ECO:0008006" key="10">
    <source>
        <dbReference type="Google" id="ProtNLM"/>
    </source>
</evidence>
<evidence type="ECO:0000256" key="3">
    <source>
        <dbReference type="ARBA" id="ARBA00022679"/>
    </source>
</evidence>
<sequence>MMRKVMMPKLGETMEEGEIIKWLKKEGDKVKEGESLLEIATDKANMEVEAVASGFLRKIVASEGEVIPVTHTIAFIADSMDEEILEQEGKASRQEGEKKEEEEISAQVTEKAVTKSVKASPLAKKLAKEHSVELSSIEGTGPAGRIVKEDILRALEQGEAQAGDAVIKEEISLSRSEKVQMQHMAKSKKEVPHVYLKIEVDFSEAMKMRDDLLGEFEKEKIHLSYTDLLIKSCARALDKLPRMNSTFEEGRLMVHSDVGVGLAVAREGGLIVPVIKKANKKDLFQIARDRIELIDKAKGDKLSLGELEGAAFTLSNLGMVGIKEFAAIINIPQVSILAVGEIKKRAVVQEEKVVIRPMMEMTLSCDHRVIDGYLGACFLQEIKKGLEKPSLLLFP</sequence>
<keyword evidence="3" id="KW-0808">Transferase</keyword>
<dbReference type="InterPro" id="IPR036625">
    <property type="entry name" value="E3-bd_dom_sf"/>
</dbReference>
<dbReference type="PANTHER" id="PTHR43178:SF5">
    <property type="entry name" value="LIPOAMIDE ACYLTRANSFERASE COMPONENT OF BRANCHED-CHAIN ALPHA-KETO ACID DEHYDROGENASE COMPLEX, MITOCHONDRIAL"/>
    <property type="match status" value="1"/>
</dbReference>
<dbReference type="EMBL" id="LAZR01005569">
    <property type="protein sequence ID" value="KKM98846.1"/>
    <property type="molecule type" value="Genomic_DNA"/>
</dbReference>
<dbReference type="PROSITE" id="PS51826">
    <property type="entry name" value="PSBD"/>
    <property type="match status" value="1"/>
</dbReference>
<evidence type="ECO:0000256" key="1">
    <source>
        <dbReference type="ARBA" id="ARBA00001938"/>
    </source>
</evidence>
<evidence type="ECO:0000259" key="8">
    <source>
        <dbReference type="PROSITE" id="PS51826"/>
    </source>
</evidence>
<dbReference type="PROSITE" id="PS00189">
    <property type="entry name" value="LIPOYL"/>
    <property type="match status" value="1"/>
</dbReference>
<dbReference type="GO" id="GO:0016407">
    <property type="term" value="F:acetyltransferase activity"/>
    <property type="evidence" value="ECO:0007669"/>
    <property type="project" value="TreeGrafter"/>
</dbReference>
<evidence type="ECO:0000259" key="7">
    <source>
        <dbReference type="PROSITE" id="PS50968"/>
    </source>
</evidence>
<feature type="domain" description="Lipoyl-binding" evidence="7">
    <location>
        <begin position="2"/>
        <end position="77"/>
    </location>
</feature>
<comment type="caution">
    <text evidence="9">The sequence shown here is derived from an EMBL/GenBank/DDBJ whole genome shotgun (WGS) entry which is preliminary data.</text>
</comment>
<dbReference type="CDD" id="cd06849">
    <property type="entry name" value="lipoyl_domain"/>
    <property type="match status" value="1"/>
</dbReference>
<dbReference type="InterPro" id="IPR004167">
    <property type="entry name" value="PSBD"/>
</dbReference>
<dbReference type="InterPro" id="IPR011053">
    <property type="entry name" value="Single_hybrid_motif"/>
</dbReference>